<name>A0ABT2A3H0_9BURK</name>
<evidence type="ECO:0000313" key="2">
    <source>
        <dbReference type="Proteomes" id="UP001205560"/>
    </source>
</evidence>
<sequence>MDVMGIAKLATSIADTGTRQEVGIAMLKKAQDIQATTATQLLDAVQAASPAPNLPPHLGQNVNTTA</sequence>
<reference evidence="1 2" key="1">
    <citation type="submission" date="2022-08" db="EMBL/GenBank/DDBJ databases">
        <title>Reclassification of Massilia species as members of the genera Telluria, Duganella, Pseudoduganella, Mokoshia gen. nov. and Zemynaea gen. nov. using orthogonal and non-orthogonal genome-based approaches.</title>
        <authorList>
            <person name="Bowman J.P."/>
        </authorList>
    </citation>
    <scope>NUCLEOTIDE SEQUENCE [LARGE SCALE GENOMIC DNA]</scope>
    <source>
        <strain evidence="1 2">LMG 28164</strain>
    </source>
</reference>
<organism evidence="1 2">
    <name type="scientific">Massilia norwichensis</name>
    <dbReference type="NCBI Taxonomy" id="1442366"/>
    <lineage>
        <taxon>Bacteria</taxon>
        <taxon>Pseudomonadati</taxon>
        <taxon>Pseudomonadota</taxon>
        <taxon>Betaproteobacteria</taxon>
        <taxon>Burkholderiales</taxon>
        <taxon>Oxalobacteraceae</taxon>
        <taxon>Telluria group</taxon>
        <taxon>Massilia</taxon>
    </lineage>
</organism>
<keyword evidence="2" id="KW-1185">Reference proteome</keyword>
<gene>
    <name evidence="1" type="ORF">NX782_05945</name>
</gene>
<dbReference type="Pfam" id="PF14070">
    <property type="entry name" value="YjfB_motility"/>
    <property type="match status" value="1"/>
</dbReference>
<comment type="caution">
    <text evidence="1">The sequence shown here is derived from an EMBL/GenBank/DDBJ whole genome shotgun (WGS) entry which is preliminary data.</text>
</comment>
<protein>
    <submittedName>
        <fullName evidence="1">YjfB family protein</fullName>
    </submittedName>
</protein>
<accession>A0ABT2A3H0</accession>
<dbReference type="EMBL" id="JANUGX010000005">
    <property type="protein sequence ID" value="MCS0588741.1"/>
    <property type="molecule type" value="Genomic_DNA"/>
</dbReference>
<dbReference type="Proteomes" id="UP001205560">
    <property type="component" value="Unassembled WGS sequence"/>
</dbReference>
<dbReference type="RefSeq" id="WP_258844506.1">
    <property type="nucleotide sequence ID" value="NZ_JANUGX010000005.1"/>
</dbReference>
<dbReference type="InterPro" id="IPR025906">
    <property type="entry name" value="YjfB_motility"/>
</dbReference>
<proteinExistence type="predicted"/>
<evidence type="ECO:0000313" key="1">
    <source>
        <dbReference type="EMBL" id="MCS0588741.1"/>
    </source>
</evidence>